<dbReference type="Gene3D" id="3.40.50.300">
    <property type="entry name" value="P-loop containing nucleotide triphosphate hydrolases"/>
    <property type="match status" value="2"/>
</dbReference>
<keyword evidence="4" id="KW-0547">Nucleotide-binding</keyword>
<evidence type="ECO:0000256" key="4">
    <source>
        <dbReference type="ARBA" id="ARBA00022741"/>
    </source>
</evidence>
<evidence type="ECO:0000313" key="7">
    <source>
        <dbReference type="EMBL" id="VUX46866.1"/>
    </source>
</evidence>
<dbReference type="FunFam" id="3.40.50.300:FF:000016">
    <property type="entry name" value="Oligopeptide ABC transporter ATP-binding component"/>
    <property type="match status" value="2"/>
</dbReference>
<dbReference type="PANTHER" id="PTHR43776">
    <property type="entry name" value="TRANSPORT ATP-BINDING PROTEIN"/>
    <property type="match status" value="1"/>
</dbReference>
<dbReference type="Pfam" id="PF08352">
    <property type="entry name" value="oligo_HPY"/>
    <property type="match status" value="2"/>
</dbReference>
<dbReference type="PROSITE" id="PS50893">
    <property type="entry name" value="ABC_TRANSPORTER_2"/>
    <property type="match status" value="2"/>
</dbReference>
<dbReference type="Proteomes" id="UP000326641">
    <property type="component" value="Unassembled WGS sequence"/>
</dbReference>
<dbReference type="GO" id="GO:0005524">
    <property type="term" value="F:ATP binding"/>
    <property type="evidence" value="ECO:0007669"/>
    <property type="project" value="UniProtKB-KW"/>
</dbReference>
<protein>
    <submittedName>
        <fullName evidence="7">Fused oligopeptide transporter subunits of ABC superfamily: ATP-binding components</fullName>
    </submittedName>
</protein>
<keyword evidence="3" id="KW-0813">Transport</keyword>
<keyword evidence="8" id="KW-1185">Reference proteome</keyword>
<comment type="caution">
    <text evidence="7">The sequence shown here is derived from an EMBL/GenBank/DDBJ whole genome shotgun (WGS) entry which is preliminary data.</text>
</comment>
<proteinExistence type="inferred from homology"/>
<dbReference type="InterPro" id="IPR050319">
    <property type="entry name" value="ABC_transp_ATP-bind"/>
</dbReference>
<comment type="subcellular location">
    <subcellularLocation>
        <location evidence="1">Cell inner membrane</location>
        <topology evidence="1">Peripheral membrane protein</topology>
    </subcellularLocation>
</comment>
<comment type="similarity">
    <text evidence="2">Belongs to the ABC transporter superfamily.</text>
</comment>
<keyword evidence="5 7" id="KW-0067">ATP-binding</keyword>
<name>A0A564WEI5_9PROT</name>
<feature type="domain" description="ABC transporter" evidence="6">
    <location>
        <begin position="7"/>
        <end position="258"/>
    </location>
</feature>
<dbReference type="SMART" id="SM00382">
    <property type="entry name" value="AAA"/>
    <property type="match status" value="2"/>
</dbReference>
<dbReference type="GO" id="GO:0005886">
    <property type="term" value="C:plasma membrane"/>
    <property type="evidence" value="ECO:0007669"/>
    <property type="project" value="UniProtKB-SubCell"/>
</dbReference>
<dbReference type="InterPro" id="IPR003439">
    <property type="entry name" value="ABC_transporter-like_ATP-bd"/>
</dbReference>
<dbReference type="GO" id="GO:0015833">
    <property type="term" value="P:peptide transport"/>
    <property type="evidence" value="ECO:0007669"/>
    <property type="project" value="InterPro"/>
</dbReference>
<dbReference type="GO" id="GO:0055085">
    <property type="term" value="P:transmembrane transport"/>
    <property type="evidence" value="ECO:0007669"/>
    <property type="project" value="UniProtKB-ARBA"/>
</dbReference>
<dbReference type="CDD" id="cd03257">
    <property type="entry name" value="ABC_NikE_OppD_transporters"/>
    <property type="match status" value="2"/>
</dbReference>
<dbReference type="NCBIfam" id="NF008453">
    <property type="entry name" value="PRK11308.1"/>
    <property type="match status" value="2"/>
</dbReference>
<dbReference type="Pfam" id="PF00005">
    <property type="entry name" value="ABC_tran"/>
    <property type="match status" value="2"/>
</dbReference>
<dbReference type="InterPro" id="IPR013563">
    <property type="entry name" value="Oligopep_ABC_C"/>
</dbReference>
<evidence type="ECO:0000313" key="8">
    <source>
        <dbReference type="Proteomes" id="UP000326641"/>
    </source>
</evidence>
<dbReference type="InterPro" id="IPR003593">
    <property type="entry name" value="AAA+_ATPase"/>
</dbReference>
<evidence type="ECO:0000256" key="1">
    <source>
        <dbReference type="ARBA" id="ARBA00004417"/>
    </source>
</evidence>
<dbReference type="InterPro" id="IPR027417">
    <property type="entry name" value="P-loop_NTPase"/>
</dbReference>
<dbReference type="GO" id="GO:0016887">
    <property type="term" value="F:ATP hydrolysis activity"/>
    <property type="evidence" value="ECO:0007669"/>
    <property type="project" value="InterPro"/>
</dbReference>
<accession>A0A564WEI5</accession>
<organism evidence="7 8">
    <name type="scientific">Candidatus Defluviicoccus seviourii</name>
    <dbReference type="NCBI Taxonomy" id="2565273"/>
    <lineage>
        <taxon>Bacteria</taxon>
        <taxon>Pseudomonadati</taxon>
        <taxon>Pseudomonadota</taxon>
        <taxon>Alphaproteobacteria</taxon>
        <taxon>Rhodospirillales</taxon>
        <taxon>Rhodospirillaceae</taxon>
        <taxon>Defluviicoccus</taxon>
    </lineage>
</organism>
<sequence>MSSPPLLAVENLAVSFGRGAGEVKAVRGASFTIGHGETVALVGESGSGKSATALSIMRLLPYPQAWHPSGAIRFRGEDLMQAPRQRMQALRGNRITMIFQEPLTSLSPLHPIGRQIEEVLAVHNTGSRRHLQARVGELLRLVGFEEAGTRLHALPHEFSGGQQQRLMIAIALANKPDLLIADEPTTALDVTIQAQILSLLKDLQRSLQMALLLITHDLGIVRRIAERVCVMKDGLIVEEGACAEVLRQPSHPYTQALLAAEPKGLPDPPPVGAQELLRADAAKVWLPIRRGVLRRTVGYVKAVDGVSVSVRAGHTLGVVGESGSGKSTLGRALLRLQRSEGAIAFEGQALQGLGWKGLRPLRRRMQIVFQDPFGSLSPRMSVGQIVGEGLTIHRLCASKEELEAAVARALSEVGLDPDAQHRYPHEFSGGQRQRIAIARALVLKPKLIVLDEPTSALDISVQAQIVDLLKTLQRTHGLAYIFISHDLRVVRALAHDLLVLRAGRVVEQGPADAIFSRPRDPYTRALIAAAFDPQLQIV</sequence>
<evidence type="ECO:0000256" key="2">
    <source>
        <dbReference type="ARBA" id="ARBA00005417"/>
    </source>
</evidence>
<dbReference type="PROSITE" id="PS00211">
    <property type="entry name" value="ABC_TRANSPORTER_1"/>
    <property type="match status" value="2"/>
</dbReference>
<dbReference type="AlphaFoldDB" id="A0A564WEI5"/>
<gene>
    <name evidence="7" type="primary">yejF</name>
    <name evidence="7" type="ORF">DF3PA_30094</name>
</gene>
<dbReference type="NCBIfam" id="NF007739">
    <property type="entry name" value="PRK10419.1"/>
    <property type="match status" value="2"/>
</dbReference>
<dbReference type="PANTHER" id="PTHR43776:SF7">
    <property type="entry name" value="D,D-DIPEPTIDE TRANSPORT ATP-BINDING PROTEIN DDPF-RELATED"/>
    <property type="match status" value="1"/>
</dbReference>
<evidence type="ECO:0000259" key="6">
    <source>
        <dbReference type="PROSITE" id="PS50893"/>
    </source>
</evidence>
<feature type="domain" description="ABC transporter" evidence="6">
    <location>
        <begin position="288"/>
        <end position="527"/>
    </location>
</feature>
<evidence type="ECO:0000256" key="5">
    <source>
        <dbReference type="ARBA" id="ARBA00022840"/>
    </source>
</evidence>
<dbReference type="InterPro" id="IPR017871">
    <property type="entry name" value="ABC_transporter-like_CS"/>
</dbReference>
<dbReference type="EMBL" id="UXAT02000023">
    <property type="protein sequence ID" value="VUX46866.1"/>
    <property type="molecule type" value="Genomic_DNA"/>
</dbReference>
<dbReference type="SUPFAM" id="SSF52540">
    <property type="entry name" value="P-loop containing nucleoside triphosphate hydrolases"/>
    <property type="match status" value="2"/>
</dbReference>
<evidence type="ECO:0000256" key="3">
    <source>
        <dbReference type="ARBA" id="ARBA00022448"/>
    </source>
</evidence>
<reference evidence="7" key="1">
    <citation type="submission" date="2018-11" db="EMBL/GenBank/DDBJ databases">
        <authorList>
            <person name="Onetto C."/>
        </authorList>
    </citation>
    <scope>NUCLEOTIDE SEQUENCE [LARGE SCALE GENOMIC DNA]</scope>
</reference>